<feature type="domain" description="TauD/TfdA-like" evidence="4">
    <location>
        <begin position="19"/>
        <end position="258"/>
    </location>
</feature>
<dbReference type="Gene3D" id="3.60.130.10">
    <property type="entry name" value="Clavaminate synthase-like"/>
    <property type="match status" value="1"/>
</dbReference>
<feature type="region of interest" description="Disordered" evidence="3">
    <location>
        <begin position="76"/>
        <end position="95"/>
    </location>
</feature>
<evidence type="ECO:0000256" key="2">
    <source>
        <dbReference type="ARBA" id="ARBA00023004"/>
    </source>
</evidence>
<reference evidence="5" key="1">
    <citation type="submission" date="2020-09" db="EMBL/GenBank/DDBJ databases">
        <title>Hoyosella lacisalsi sp. nov., a halotolerant actinobacterium isolated from soil of Lake Gudzhirganskoe.</title>
        <authorList>
            <person name="Yang Q."/>
            <person name="Guo P.Y."/>
            <person name="Liu S.W."/>
            <person name="Li F.N."/>
            <person name="Sun C.H."/>
        </authorList>
    </citation>
    <scope>NUCLEOTIDE SEQUENCE</scope>
    <source>
        <strain evidence="5">G463</strain>
    </source>
</reference>
<accession>A0A927PL62</accession>
<dbReference type="InterPro" id="IPR042098">
    <property type="entry name" value="TauD-like_sf"/>
</dbReference>
<dbReference type="InterPro" id="IPR003819">
    <property type="entry name" value="TauD/TfdA-like"/>
</dbReference>
<sequence>MPRPAALPEIALPAEPTEQSTATFLDEARAALRDRGTALIRRTGPRTGVPQAMLDALSSMSGASTARLADLLAAAAPPAPSHDQPSPGIPALPLHRDGALIGRPPSFIAFTATSVEPGTHDSALELVDTVAALPALSHDLRDLLDTHPLEYRVLDRRPFPHLPEGWFELPAYTSTPTGQALNIILPPAAPGPWQTRLRGLTDGDSAEALRRIDDELRRSPAYITHSWSAGDIILVDNSRVLHGLRATPAGSRARLARASS</sequence>
<dbReference type="Pfam" id="PF02668">
    <property type="entry name" value="TauD"/>
    <property type="match status" value="1"/>
</dbReference>
<evidence type="ECO:0000256" key="3">
    <source>
        <dbReference type="SAM" id="MobiDB-lite"/>
    </source>
</evidence>
<dbReference type="RefSeq" id="WP_192037579.1">
    <property type="nucleotide sequence ID" value="NZ_JACYWE010000001.1"/>
</dbReference>
<keyword evidence="5" id="KW-0223">Dioxygenase</keyword>
<dbReference type="Proteomes" id="UP000642993">
    <property type="component" value="Unassembled WGS sequence"/>
</dbReference>
<dbReference type="GO" id="GO:0051213">
    <property type="term" value="F:dioxygenase activity"/>
    <property type="evidence" value="ECO:0007669"/>
    <property type="project" value="UniProtKB-KW"/>
</dbReference>
<comment type="caution">
    <text evidence="5">The sequence shown here is derived from an EMBL/GenBank/DDBJ whole genome shotgun (WGS) entry which is preliminary data.</text>
</comment>
<evidence type="ECO:0000313" key="6">
    <source>
        <dbReference type="Proteomes" id="UP000642993"/>
    </source>
</evidence>
<organism evidence="5 6">
    <name type="scientific">Lolliginicoccus lacisalsi</name>
    <dbReference type="NCBI Taxonomy" id="2742202"/>
    <lineage>
        <taxon>Bacteria</taxon>
        <taxon>Bacillati</taxon>
        <taxon>Actinomycetota</taxon>
        <taxon>Actinomycetes</taxon>
        <taxon>Mycobacteriales</taxon>
        <taxon>Hoyosellaceae</taxon>
        <taxon>Lolliginicoccus</taxon>
    </lineage>
</organism>
<protein>
    <submittedName>
        <fullName evidence="5">TauD/TfdA family dioxygenase</fullName>
    </submittedName>
</protein>
<keyword evidence="6" id="KW-1185">Reference proteome</keyword>
<evidence type="ECO:0000259" key="4">
    <source>
        <dbReference type="Pfam" id="PF02668"/>
    </source>
</evidence>
<keyword evidence="2" id="KW-0408">Iron</keyword>
<dbReference type="AlphaFoldDB" id="A0A927PL62"/>
<dbReference type="EMBL" id="JACYWE010000001">
    <property type="protein sequence ID" value="MBD8505101.1"/>
    <property type="molecule type" value="Genomic_DNA"/>
</dbReference>
<proteinExistence type="predicted"/>
<evidence type="ECO:0000256" key="1">
    <source>
        <dbReference type="ARBA" id="ARBA00023002"/>
    </source>
</evidence>
<keyword evidence="1" id="KW-0560">Oxidoreductase</keyword>
<evidence type="ECO:0000313" key="5">
    <source>
        <dbReference type="EMBL" id="MBD8505101.1"/>
    </source>
</evidence>
<name>A0A927PL62_9ACTN</name>
<gene>
    <name evidence="5" type="ORF">HT102_01175</name>
</gene>
<dbReference type="SUPFAM" id="SSF51197">
    <property type="entry name" value="Clavaminate synthase-like"/>
    <property type="match status" value="1"/>
</dbReference>